<feature type="compositionally biased region" description="Low complexity" evidence="1">
    <location>
        <begin position="180"/>
        <end position="212"/>
    </location>
</feature>
<dbReference type="EMBL" id="JACSQV010000009">
    <property type="protein sequence ID" value="MBD7918864.1"/>
    <property type="molecule type" value="Genomic_DNA"/>
</dbReference>
<accession>A0ABR8QEY0</accession>
<feature type="domain" description="DUF4439" evidence="2">
    <location>
        <begin position="228"/>
        <end position="355"/>
    </location>
</feature>
<organism evidence="3 4">
    <name type="scientific">Cellulomonas avistercoris</name>
    <dbReference type="NCBI Taxonomy" id="2762242"/>
    <lineage>
        <taxon>Bacteria</taxon>
        <taxon>Bacillati</taxon>
        <taxon>Actinomycetota</taxon>
        <taxon>Actinomycetes</taxon>
        <taxon>Micrococcales</taxon>
        <taxon>Cellulomonadaceae</taxon>
        <taxon>Cellulomonas</taxon>
    </lineage>
</organism>
<dbReference type="InterPro" id="IPR009078">
    <property type="entry name" value="Ferritin-like_SF"/>
</dbReference>
<evidence type="ECO:0000313" key="4">
    <source>
        <dbReference type="Proteomes" id="UP000604241"/>
    </source>
</evidence>
<sequence>MLRHRSSSWRPRPPRPAARLPRAVAVLVGGALVLAGCGVRLETPPPVEPSPDAIEQVRGRTVDDALGLADAATAVVASGVDEPVRVVLDDVAAFSARHAEELGGVYDSGLPDPTPAPTPTTGAPVVTDVTGLLAELVDDAARATQDADAVPDPDLARLVASVAVARDALADRLAAVADLPRPAPGADAAPSDDASGDAVPSAGASTPTVEASPADDADPTAGSPAAAALALAHDEAAWTFTVLAARSSDATRTTMLEAAARHRTASDAWAHAAGVVGRPADPRRAAYALPAGLDDPTVLEALPRTLEQSVADASAAAVAQAAAGDRLDAVASLRAATAAAVAWGAAAVPFPGMPELGTAPVR</sequence>
<evidence type="ECO:0000259" key="2">
    <source>
        <dbReference type="Pfam" id="PF14530"/>
    </source>
</evidence>
<dbReference type="Gene3D" id="1.20.1260.10">
    <property type="match status" value="1"/>
</dbReference>
<dbReference type="Proteomes" id="UP000604241">
    <property type="component" value="Unassembled WGS sequence"/>
</dbReference>
<dbReference type="SUPFAM" id="SSF47240">
    <property type="entry name" value="Ferritin-like"/>
    <property type="match status" value="1"/>
</dbReference>
<dbReference type="InterPro" id="IPR012347">
    <property type="entry name" value="Ferritin-like"/>
</dbReference>
<feature type="region of interest" description="Disordered" evidence="1">
    <location>
        <begin position="180"/>
        <end position="225"/>
    </location>
</feature>
<evidence type="ECO:0000256" key="1">
    <source>
        <dbReference type="SAM" id="MobiDB-lite"/>
    </source>
</evidence>
<evidence type="ECO:0000313" key="3">
    <source>
        <dbReference type="EMBL" id="MBD7918864.1"/>
    </source>
</evidence>
<dbReference type="Pfam" id="PF14530">
    <property type="entry name" value="DUF4439"/>
    <property type="match status" value="1"/>
</dbReference>
<dbReference type="InterPro" id="IPR029447">
    <property type="entry name" value="DUF4439"/>
</dbReference>
<protein>
    <submittedName>
        <fullName evidence="3">DUF4439 domain-containing protein</fullName>
    </submittedName>
</protein>
<proteinExistence type="predicted"/>
<gene>
    <name evidence="3" type="ORF">H9657_11325</name>
</gene>
<keyword evidence="4" id="KW-1185">Reference proteome</keyword>
<comment type="caution">
    <text evidence="3">The sequence shown here is derived from an EMBL/GenBank/DDBJ whole genome shotgun (WGS) entry which is preliminary data.</text>
</comment>
<reference evidence="3 4" key="1">
    <citation type="submission" date="2020-08" db="EMBL/GenBank/DDBJ databases">
        <title>A Genomic Blueprint of the Chicken Gut Microbiome.</title>
        <authorList>
            <person name="Gilroy R."/>
            <person name="Ravi A."/>
            <person name="Getino M."/>
            <person name="Pursley I."/>
            <person name="Horton D.L."/>
            <person name="Alikhan N.-F."/>
            <person name="Baker D."/>
            <person name="Gharbi K."/>
            <person name="Hall N."/>
            <person name="Watson M."/>
            <person name="Adriaenssens E.M."/>
            <person name="Foster-Nyarko E."/>
            <person name="Jarju S."/>
            <person name="Secka A."/>
            <person name="Antonio M."/>
            <person name="Oren A."/>
            <person name="Chaudhuri R."/>
            <person name="La Ragione R.M."/>
            <person name="Hildebrand F."/>
            <person name="Pallen M.J."/>
        </authorList>
    </citation>
    <scope>NUCLEOTIDE SEQUENCE [LARGE SCALE GENOMIC DNA]</scope>
    <source>
        <strain evidence="3 4">Sa3CUA2</strain>
    </source>
</reference>
<name>A0ABR8QEY0_9CELL</name>
<dbReference type="RefSeq" id="WP_191783451.1">
    <property type="nucleotide sequence ID" value="NZ_JACSQV010000009.1"/>
</dbReference>